<organism evidence="5 6">
    <name type="scientific">Pelagicoccus enzymogenes</name>
    <dbReference type="NCBI Taxonomy" id="2773457"/>
    <lineage>
        <taxon>Bacteria</taxon>
        <taxon>Pseudomonadati</taxon>
        <taxon>Verrucomicrobiota</taxon>
        <taxon>Opitutia</taxon>
        <taxon>Puniceicoccales</taxon>
        <taxon>Pelagicoccaceae</taxon>
        <taxon>Pelagicoccus</taxon>
    </lineage>
</organism>
<dbReference type="InterPro" id="IPR033248">
    <property type="entry name" value="Transketolase_C"/>
</dbReference>
<dbReference type="Proteomes" id="UP000622317">
    <property type="component" value="Unassembled WGS sequence"/>
</dbReference>
<gene>
    <name evidence="5" type="ORF">IEN85_17990</name>
</gene>
<evidence type="ECO:0000313" key="5">
    <source>
        <dbReference type="EMBL" id="MBD5781397.1"/>
    </source>
</evidence>
<dbReference type="InterPro" id="IPR051157">
    <property type="entry name" value="PDH/Transketolase"/>
</dbReference>
<dbReference type="InterPro" id="IPR005475">
    <property type="entry name" value="Transketolase-like_Pyr-bd"/>
</dbReference>
<dbReference type="SMART" id="SM00861">
    <property type="entry name" value="Transket_pyr"/>
    <property type="match status" value="1"/>
</dbReference>
<feature type="domain" description="Transketolase-like pyrimidine-binding" evidence="4">
    <location>
        <begin position="1"/>
        <end position="163"/>
    </location>
</feature>
<sequence>MRNAFAQEIEKLAQDDPRIILLSGDIGNRLFDSFKERFPERFINCGVAEANMVGMAAGLAMAGMRPVIYTIASFLIYRPYEQLRLDVGYHGLPVCIVGVGGGLSYASNGATHHALEDIAVMRAIPGMQVLNAGDAWEVRAGLADALRSEKPCYLRIGKKREPLVHTEAISQPLLGRCISLGDGKQAALLASGNLLPHAAEARQLLSARGTSISLFSSPSVHPLDTELLETLFESGQPIFILEEHNRNGGLGTATLEWANDQGLDTRQLIRIGTPNTFIHRTTTQQDSRETCGLTAQDIADKIHSRLRQEANPT</sequence>
<evidence type="ECO:0000256" key="2">
    <source>
        <dbReference type="ARBA" id="ARBA00007131"/>
    </source>
</evidence>
<keyword evidence="3" id="KW-0786">Thiamine pyrophosphate</keyword>
<dbReference type="InterPro" id="IPR029061">
    <property type="entry name" value="THDP-binding"/>
</dbReference>
<accession>A0A927FAA4</accession>
<dbReference type="PANTHER" id="PTHR43825:SF5">
    <property type="entry name" value="HYPOTHETICAL TRANSKETOLASE FAMILY PROTEIN"/>
    <property type="match status" value="1"/>
</dbReference>
<dbReference type="SUPFAM" id="SSF52922">
    <property type="entry name" value="TK C-terminal domain-like"/>
    <property type="match status" value="1"/>
</dbReference>
<dbReference type="SUPFAM" id="SSF52518">
    <property type="entry name" value="Thiamin diphosphate-binding fold (THDP-binding)"/>
    <property type="match status" value="1"/>
</dbReference>
<keyword evidence="6" id="KW-1185">Reference proteome</keyword>
<comment type="similarity">
    <text evidence="2">Belongs to the transketolase family.</text>
</comment>
<comment type="cofactor">
    <cofactor evidence="1">
        <name>thiamine diphosphate</name>
        <dbReference type="ChEBI" id="CHEBI:58937"/>
    </cofactor>
</comment>
<reference evidence="5" key="1">
    <citation type="submission" date="2020-09" db="EMBL/GenBank/DDBJ databases">
        <title>Pelagicoccus enzymogenes sp. nov. with an EPS production, isolated from marine sediment.</title>
        <authorList>
            <person name="Feng X."/>
        </authorList>
    </citation>
    <scope>NUCLEOTIDE SEQUENCE</scope>
    <source>
        <strain evidence="5">NFK12</strain>
    </source>
</reference>
<name>A0A927FAA4_9BACT</name>
<dbReference type="Gene3D" id="3.40.50.970">
    <property type="match status" value="1"/>
</dbReference>
<dbReference type="RefSeq" id="WP_191618500.1">
    <property type="nucleotide sequence ID" value="NZ_JACYFG010000041.1"/>
</dbReference>
<protein>
    <submittedName>
        <fullName evidence="5">Transketolase</fullName>
    </submittedName>
</protein>
<evidence type="ECO:0000313" key="6">
    <source>
        <dbReference type="Proteomes" id="UP000622317"/>
    </source>
</evidence>
<dbReference type="InterPro" id="IPR009014">
    <property type="entry name" value="Transketo_C/PFOR_II"/>
</dbReference>
<dbReference type="FunFam" id="3.40.50.970:FF:000129">
    <property type="entry name" value="Transketolase"/>
    <property type="match status" value="1"/>
</dbReference>
<evidence type="ECO:0000256" key="3">
    <source>
        <dbReference type="ARBA" id="ARBA00023052"/>
    </source>
</evidence>
<dbReference type="Gene3D" id="3.40.50.920">
    <property type="match status" value="1"/>
</dbReference>
<dbReference type="CDD" id="cd07033">
    <property type="entry name" value="TPP_PYR_DXS_TK_like"/>
    <property type="match status" value="1"/>
</dbReference>
<dbReference type="Pfam" id="PF02779">
    <property type="entry name" value="Transket_pyr"/>
    <property type="match status" value="1"/>
</dbReference>
<evidence type="ECO:0000256" key="1">
    <source>
        <dbReference type="ARBA" id="ARBA00001964"/>
    </source>
</evidence>
<proteinExistence type="inferred from homology"/>
<comment type="caution">
    <text evidence="5">The sequence shown here is derived from an EMBL/GenBank/DDBJ whole genome shotgun (WGS) entry which is preliminary data.</text>
</comment>
<dbReference type="PANTHER" id="PTHR43825">
    <property type="entry name" value="PYRUVATE DEHYDROGENASE E1 COMPONENT"/>
    <property type="match status" value="1"/>
</dbReference>
<dbReference type="AlphaFoldDB" id="A0A927FAA4"/>
<dbReference type="EMBL" id="JACYFG010000041">
    <property type="protein sequence ID" value="MBD5781397.1"/>
    <property type="molecule type" value="Genomic_DNA"/>
</dbReference>
<evidence type="ECO:0000259" key="4">
    <source>
        <dbReference type="SMART" id="SM00861"/>
    </source>
</evidence>
<dbReference type="Pfam" id="PF02780">
    <property type="entry name" value="Transketolase_C"/>
    <property type="match status" value="1"/>
</dbReference>